<sequence length="111" mass="12113">MMIRGGVRGGKRRFQATMTSGSLRHDEGAEHENNHGLDPRHGQDRRGNKQLYLKTPSCTLGPCSRGFGVEDCSLNCSSTGCYFFSGILRLEDAYQSPSGKGESSSCPRNIV</sequence>
<feature type="compositionally biased region" description="Basic and acidic residues" evidence="1">
    <location>
        <begin position="23"/>
        <end position="47"/>
    </location>
</feature>
<name>A0A8X7RS87_BRACI</name>
<proteinExistence type="predicted"/>
<accession>A0A8X7RS87</accession>
<comment type="caution">
    <text evidence="2">The sequence shown here is derived from an EMBL/GenBank/DDBJ whole genome shotgun (WGS) entry which is preliminary data.</text>
</comment>
<gene>
    <name evidence="2" type="ORF">Bca52824_040943</name>
</gene>
<dbReference type="AlphaFoldDB" id="A0A8X7RS87"/>
<protein>
    <submittedName>
        <fullName evidence="2">Uncharacterized protein</fullName>
    </submittedName>
</protein>
<evidence type="ECO:0000313" key="2">
    <source>
        <dbReference type="EMBL" id="KAG2294274.1"/>
    </source>
</evidence>
<keyword evidence="3" id="KW-1185">Reference proteome</keyword>
<feature type="region of interest" description="Disordered" evidence="1">
    <location>
        <begin position="1"/>
        <end position="49"/>
    </location>
</feature>
<evidence type="ECO:0000256" key="1">
    <source>
        <dbReference type="SAM" id="MobiDB-lite"/>
    </source>
</evidence>
<dbReference type="EMBL" id="JAAMPC010000009">
    <property type="protein sequence ID" value="KAG2294274.1"/>
    <property type="molecule type" value="Genomic_DNA"/>
</dbReference>
<organism evidence="2 3">
    <name type="scientific">Brassica carinata</name>
    <name type="common">Ethiopian mustard</name>
    <name type="synonym">Abyssinian cabbage</name>
    <dbReference type="NCBI Taxonomy" id="52824"/>
    <lineage>
        <taxon>Eukaryota</taxon>
        <taxon>Viridiplantae</taxon>
        <taxon>Streptophyta</taxon>
        <taxon>Embryophyta</taxon>
        <taxon>Tracheophyta</taxon>
        <taxon>Spermatophyta</taxon>
        <taxon>Magnoliopsida</taxon>
        <taxon>eudicotyledons</taxon>
        <taxon>Gunneridae</taxon>
        <taxon>Pentapetalae</taxon>
        <taxon>rosids</taxon>
        <taxon>malvids</taxon>
        <taxon>Brassicales</taxon>
        <taxon>Brassicaceae</taxon>
        <taxon>Brassiceae</taxon>
        <taxon>Brassica</taxon>
    </lineage>
</organism>
<dbReference type="Proteomes" id="UP000886595">
    <property type="component" value="Unassembled WGS sequence"/>
</dbReference>
<reference evidence="2 3" key="1">
    <citation type="submission" date="2020-02" db="EMBL/GenBank/DDBJ databases">
        <authorList>
            <person name="Ma Q."/>
            <person name="Huang Y."/>
            <person name="Song X."/>
            <person name="Pei D."/>
        </authorList>
    </citation>
    <scope>NUCLEOTIDE SEQUENCE [LARGE SCALE GENOMIC DNA]</scope>
    <source>
        <strain evidence="2">Sxm20200214</strain>
        <tissue evidence="2">Leaf</tissue>
    </source>
</reference>
<evidence type="ECO:0000313" key="3">
    <source>
        <dbReference type="Proteomes" id="UP000886595"/>
    </source>
</evidence>